<gene>
    <name evidence="4" type="ORF">KS407_09110</name>
    <name evidence="5" type="ORF">KS407_14380</name>
    <name evidence="6" type="ORF">KS407_14410</name>
    <name evidence="7" type="ORF">KS407_14415</name>
    <name evidence="8" type="ORF">KS407_16490</name>
    <name evidence="9" type="ORF">KS407_22605</name>
</gene>
<reference evidence="5 10" key="1">
    <citation type="submission" date="2021-06" db="EMBL/GenBank/DDBJ databases">
        <title>Bacillus sp. RD4P76, an endophyte from a halophyte.</title>
        <authorList>
            <person name="Sun J.-Q."/>
        </authorList>
    </citation>
    <scope>NUCLEOTIDE SEQUENCE [LARGE SCALE GENOMIC DNA]</scope>
    <source>
        <strain evidence="5 10">JCM 17098</strain>
    </source>
</reference>
<dbReference type="EMBL" id="JAHQCR010000056">
    <property type="protein sequence ID" value="MBU9722627.1"/>
    <property type="molecule type" value="Genomic_DNA"/>
</dbReference>
<evidence type="ECO:0000313" key="4">
    <source>
        <dbReference type="EMBL" id="MBU9721603.1"/>
    </source>
</evidence>
<feature type="domain" description="Transposase IS110-like N-terminal" evidence="2">
    <location>
        <begin position="7"/>
        <end position="161"/>
    </location>
</feature>
<keyword evidence="1" id="KW-0175">Coiled coil</keyword>
<dbReference type="EMBL" id="JAHQCR010000066">
    <property type="protein sequence ID" value="MBU9723019.1"/>
    <property type="molecule type" value="Genomic_DNA"/>
</dbReference>
<dbReference type="InterPro" id="IPR003346">
    <property type="entry name" value="Transposase_20"/>
</dbReference>
<evidence type="ECO:0000259" key="2">
    <source>
        <dbReference type="Pfam" id="PF01548"/>
    </source>
</evidence>
<evidence type="ECO:0000256" key="1">
    <source>
        <dbReference type="SAM" id="Coils"/>
    </source>
</evidence>
<organism evidence="5 10">
    <name type="scientific">Evansella alkalicola</name>
    <dbReference type="NCBI Taxonomy" id="745819"/>
    <lineage>
        <taxon>Bacteria</taxon>
        <taxon>Bacillati</taxon>
        <taxon>Bacillota</taxon>
        <taxon>Bacilli</taxon>
        <taxon>Bacillales</taxon>
        <taxon>Bacillaceae</taxon>
        <taxon>Evansella</taxon>
    </lineage>
</organism>
<dbReference type="InterPro" id="IPR002525">
    <property type="entry name" value="Transp_IS110-like_N"/>
</dbReference>
<dbReference type="EMBL" id="JAHQCR010000036">
    <property type="protein sequence ID" value="MBU9721603.1"/>
    <property type="molecule type" value="Genomic_DNA"/>
</dbReference>
<evidence type="ECO:0000313" key="6">
    <source>
        <dbReference type="EMBL" id="MBU9722626.1"/>
    </source>
</evidence>
<proteinExistence type="predicted"/>
<dbReference type="Pfam" id="PF02371">
    <property type="entry name" value="Transposase_20"/>
    <property type="match status" value="1"/>
</dbReference>
<dbReference type="PANTHER" id="PTHR33055">
    <property type="entry name" value="TRANSPOSASE FOR INSERTION SEQUENCE ELEMENT IS1111A"/>
    <property type="match status" value="1"/>
</dbReference>
<dbReference type="NCBIfam" id="NF033542">
    <property type="entry name" value="transpos_IS110"/>
    <property type="match status" value="1"/>
</dbReference>
<dbReference type="EMBL" id="JAHQCR010000089">
    <property type="protein sequence ID" value="MBU9724218.1"/>
    <property type="molecule type" value="Genomic_DNA"/>
</dbReference>
<dbReference type="EMBL" id="JAHQCR010000055">
    <property type="protein sequence ID" value="MBU9722626.1"/>
    <property type="molecule type" value="Genomic_DNA"/>
</dbReference>
<name>A0ABS6JW55_9BACI</name>
<dbReference type="InterPro" id="IPR047650">
    <property type="entry name" value="Transpos_IS110"/>
</dbReference>
<dbReference type="Proteomes" id="UP000790580">
    <property type="component" value="Unassembled WGS sequence"/>
</dbReference>
<dbReference type="Pfam" id="PF01548">
    <property type="entry name" value="DEDD_Tnp_IS110"/>
    <property type="match status" value="1"/>
</dbReference>
<feature type="domain" description="Transposase IS116/IS110/IS902 C-terminal" evidence="3">
    <location>
        <begin position="272"/>
        <end position="354"/>
    </location>
</feature>
<dbReference type="RefSeq" id="WP_088076668.1">
    <property type="nucleotide sequence ID" value="NZ_JAHQCR010000036.1"/>
</dbReference>
<keyword evidence="10" id="KW-1185">Reference proteome</keyword>
<evidence type="ECO:0000313" key="9">
    <source>
        <dbReference type="EMBL" id="MBU9724218.1"/>
    </source>
</evidence>
<evidence type="ECO:0000313" key="7">
    <source>
        <dbReference type="EMBL" id="MBU9722627.1"/>
    </source>
</evidence>
<accession>A0ABS6JW55</accession>
<dbReference type="Gene3D" id="1.10.287.4070">
    <property type="match status" value="1"/>
</dbReference>
<protein>
    <submittedName>
        <fullName evidence="5">IS110 family transposase</fullName>
    </submittedName>
</protein>
<dbReference type="EMBL" id="JAHQCR010000055">
    <property type="protein sequence ID" value="MBU9722620.1"/>
    <property type="molecule type" value="Genomic_DNA"/>
</dbReference>
<dbReference type="PANTHER" id="PTHR33055:SF15">
    <property type="entry name" value="TRANSPOSASE-RELATED"/>
    <property type="match status" value="1"/>
</dbReference>
<sequence>MKHVLAFDVSMGKSTMVIYNRYKKCEFEGEINHNKTSFKALNDKICEITTLDGQAPDIVFEASGVYSRALEYFCQTEGHTYHRVSPLEANLQTASMRRHKTDKSDAHELAKSHFRTERSTTYQEESYYKQMRALTRYYDELDSEVIDLFSRMHAILQQSFPELERMFSKRSALFLNIVQLYPHPDEVLGCSKTVIRNRIKANTKKNLSLARAEAKAIELLNAAKDSYPAISQDDVRCDQVRDYAKRITELKEKKEQLVKQMVELSRERNEYQVLLSFPGIGEVTAVRLIGELGDLRRFQSHKQLNAYVGIDIMRYQSGNTFYKDKINKRGNNKLRKILYFMIQTMIKLRKRIKNHIVEYYDKLKTQPQGKPHKVASIACVNKFLKVAFHLLTHNITYDYEEASATS</sequence>
<feature type="coiled-coil region" evidence="1">
    <location>
        <begin position="240"/>
        <end position="274"/>
    </location>
</feature>
<evidence type="ECO:0000313" key="5">
    <source>
        <dbReference type="EMBL" id="MBU9722620.1"/>
    </source>
</evidence>
<comment type="caution">
    <text evidence="5">The sequence shown here is derived from an EMBL/GenBank/DDBJ whole genome shotgun (WGS) entry which is preliminary data.</text>
</comment>
<evidence type="ECO:0000313" key="8">
    <source>
        <dbReference type="EMBL" id="MBU9723019.1"/>
    </source>
</evidence>
<evidence type="ECO:0000259" key="3">
    <source>
        <dbReference type="Pfam" id="PF02371"/>
    </source>
</evidence>
<evidence type="ECO:0000313" key="10">
    <source>
        <dbReference type="Proteomes" id="UP000790580"/>
    </source>
</evidence>